<dbReference type="EMBL" id="CM035433">
    <property type="protein sequence ID" value="KAH7293004.1"/>
    <property type="molecule type" value="Genomic_DNA"/>
</dbReference>
<proteinExistence type="inferred from homology"/>
<dbReference type="GO" id="GO:0031347">
    <property type="term" value="P:regulation of defense response"/>
    <property type="evidence" value="ECO:0007669"/>
    <property type="project" value="TreeGrafter"/>
</dbReference>
<comment type="similarity">
    <text evidence="1">Belongs to the TIFY/JAZ family.</text>
</comment>
<dbReference type="Proteomes" id="UP000825935">
    <property type="component" value="Chromosome 28"/>
</dbReference>
<comment type="caution">
    <text evidence="3">The sequence shown here is derived from an EMBL/GenBank/DDBJ whole genome shotgun (WGS) entry which is preliminary data.</text>
</comment>
<dbReference type="AlphaFoldDB" id="A0A8T2RB54"/>
<dbReference type="SMART" id="SM00979">
    <property type="entry name" value="TIFY"/>
    <property type="match status" value="1"/>
</dbReference>
<dbReference type="GO" id="GO:2000022">
    <property type="term" value="P:regulation of jasmonic acid mediated signaling pathway"/>
    <property type="evidence" value="ECO:0007669"/>
    <property type="project" value="TreeGrafter"/>
</dbReference>
<dbReference type="Pfam" id="PF09425">
    <property type="entry name" value="Jas_motif"/>
    <property type="match status" value="1"/>
</dbReference>
<name>A0A8T2RB54_CERRI</name>
<evidence type="ECO:0000259" key="2">
    <source>
        <dbReference type="PROSITE" id="PS51320"/>
    </source>
</evidence>
<evidence type="ECO:0000313" key="3">
    <source>
        <dbReference type="EMBL" id="KAH7293004.1"/>
    </source>
</evidence>
<accession>A0A8T2RB54</accession>
<dbReference type="PROSITE" id="PS51320">
    <property type="entry name" value="TIFY"/>
    <property type="match status" value="1"/>
</dbReference>
<gene>
    <name evidence="3" type="ORF">KP509_28G007700</name>
</gene>
<dbReference type="Pfam" id="PF06200">
    <property type="entry name" value="tify"/>
    <property type="match status" value="1"/>
</dbReference>
<evidence type="ECO:0000313" key="4">
    <source>
        <dbReference type="Proteomes" id="UP000825935"/>
    </source>
</evidence>
<dbReference type="InterPro" id="IPR040390">
    <property type="entry name" value="TIFY/JAZ"/>
</dbReference>
<organism evidence="3 4">
    <name type="scientific">Ceratopteris richardii</name>
    <name type="common">Triangle waterfern</name>
    <dbReference type="NCBI Taxonomy" id="49495"/>
    <lineage>
        <taxon>Eukaryota</taxon>
        <taxon>Viridiplantae</taxon>
        <taxon>Streptophyta</taxon>
        <taxon>Embryophyta</taxon>
        <taxon>Tracheophyta</taxon>
        <taxon>Polypodiopsida</taxon>
        <taxon>Polypodiidae</taxon>
        <taxon>Polypodiales</taxon>
        <taxon>Pteridineae</taxon>
        <taxon>Pteridaceae</taxon>
        <taxon>Parkerioideae</taxon>
        <taxon>Ceratopteris</taxon>
    </lineage>
</organism>
<protein>
    <recommendedName>
        <fullName evidence="2">Tify domain-containing protein</fullName>
    </recommendedName>
</protein>
<keyword evidence="4" id="KW-1185">Reference proteome</keyword>
<sequence>MPPLHGEASLHSTVSTLVLLCPEHEFFKKSSCELKGLMMADLPYAIQSSLGPSGSHLGVDSEYIRAFHNNVALSMEDPIWIHGPGKENYPTDSDYLGSLPVLNTGAGGSCLGIDPSNCCSDRLSTQLTLFYAGTVNVFDNVTTDKVQRILSLAAGSSPPLQSMGTVSPSFHSLRKQHPSCLQQSSSFGLNVQAPYVLGFTVQDAKSKNAYDSPQVQLPEECYNHDLADFLEPCEIMVPKALPIARKASLARFLERRKKDKWQLYHNGK</sequence>
<dbReference type="PANTHER" id="PTHR33077:SF90">
    <property type="entry name" value="PROTEIN TIFY 7"/>
    <property type="match status" value="1"/>
</dbReference>
<dbReference type="GO" id="GO:0009611">
    <property type="term" value="P:response to wounding"/>
    <property type="evidence" value="ECO:0007669"/>
    <property type="project" value="TreeGrafter"/>
</dbReference>
<dbReference type="OrthoDB" id="649989at2759"/>
<dbReference type="InterPro" id="IPR018467">
    <property type="entry name" value="CCT_CS"/>
</dbReference>
<dbReference type="GO" id="GO:0005634">
    <property type="term" value="C:nucleus"/>
    <property type="evidence" value="ECO:0007669"/>
    <property type="project" value="TreeGrafter"/>
</dbReference>
<dbReference type="InterPro" id="IPR010399">
    <property type="entry name" value="Tify_dom"/>
</dbReference>
<evidence type="ECO:0000256" key="1">
    <source>
        <dbReference type="ARBA" id="ARBA00008614"/>
    </source>
</evidence>
<feature type="domain" description="Tify" evidence="2">
    <location>
        <begin position="120"/>
        <end position="155"/>
    </location>
</feature>
<dbReference type="PANTHER" id="PTHR33077">
    <property type="entry name" value="PROTEIN TIFY 4A-RELATED-RELATED"/>
    <property type="match status" value="1"/>
</dbReference>
<reference evidence="3" key="1">
    <citation type="submission" date="2021-08" db="EMBL/GenBank/DDBJ databases">
        <title>WGS assembly of Ceratopteris richardii.</title>
        <authorList>
            <person name="Marchant D.B."/>
            <person name="Chen G."/>
            <person name="Jenkins J."/>
            <person name="Shu S."/>
            <person name="Leebens-Mack J."/>
            <person name="Grimwood J."/>
            <person name="Schmutz J."/>
            <person name="Soltis P."/>
            <person name="Soltis D."/>
            <person name="Chen Z.-H."/>
        </authorList>
    </citation>
    <scope>NUCLEOTIDE SEQUENCE</scope>
    <source>
        <strain evidence="3">Whitten #5841</strain>
        <tissue evidence="3">Leaf</tissue>
    </source>
</reference>